<name>A0ABQ8LBM1_LABRO</name>
<evidence type="ECO:0000256" key="3">
    <source>
        <dbReference type="ARBA" id="ARBA00006958"/>
    </source>
</evidence>
<evidence type="ECO:0000313" key="9">
    <source>
        <dbReference type="EMBL" id="KAI2648143.1"/>
    </source>
</evidence>
<dbReference type="PANTHER" id="PTHR22930">
    <property type="match status" value="1"/>
</dbReference>
<organism evidence="9 10">
    <name type="scientific">Labeo rohita</name>
    <name type="common">Indian major carp</name>
    <name type="synonym">Cyprinus rohita</name>
    <dbReference type="NCBI Taxonomy" id="84645"/>
    <lineage>
        <taxon>Eukaryota</taxon>
        <taxon>Metazoa</taxon>
        <taxon>Chordata</taxon>
        <taxon>Craniata</taxon>
        <taxon>Vertebrata</taxon>
        <taxon>Euteleostomi</taxon>
        <taxon>Actinopterygii</taxon>
        <taxon>Neopterygii</taxon>
        <taxon>Teleostei</taxon>
        <taxon>Ostariophysi</taxon>
        <taxon>Cypriniformes</taxon>
        <taxon>Cyprinidae</taxon>
        <taxon>Labeoninae</taxon>
        <taxon>Labeonini</taxon>
        <taxon>Labeo</taxon>
    </lineage>
</organism>
<reference evidence="9 10" key="1">
    <citation type="submission" date="2022-01" db="EMBL/GenBank/DDBJ databases">
        <title>A high-quality chromosome-level genome assembly of rohu carp, Labeo rohita.</title>
        <authorList>
            <person name="Arick M.A. II"/>
            <person name="Hsu C.-Y."/>
            <person name="Magbanua Z."/>
            <person name="Pechanova O."/>
            <person name="Grover C."/>
            <person name="Miller E."/>
            <person name="Thrash A."/>
            <person name="Ezzel L."/>
            <person name="Alam S."/>
            <person name="Benzie J."/>
            <person name="Hamilton M."/>
            <person name="Karsi A."/>
            <person name="Lawrence M.L."/>
            <person name="Peterson D.G."/>
        </authorList>
    </citation>
    <scope>NUCLEOTIDE SEQUENCE [LARGE SCALE GENOMIC DNA]</scope>
    <source>
        <strain evidence="10">BAU-BD-2019</strain>
        <tissue evidence="9">Blood</tissue>
    </source>
</reference>
<keyword evidence="6" id="KW-0378">Hydrolase</keyword>
<comment type="cofactor">
    <cofactor evidence="1">
        <name>a divalent metal cation</name>
        <dbReference type="ChEBI" id="CHEBI:60240"/>
    </cofactor>
</comment>
<dbReference type="EMBL" id="JACTAM010000025">
    <property type="protein sequence ID" value="KAI2648143.1"/>
    <property type="molecule type" value="Genomic_DNA"/>
</dbReference>
<feature type="domain" description="DDE Tnp4" evidence="8">
    <location>
        <begin position="121"/>
        <end position="166"/>
    </location>
</feature>
<protein>
    <recommendedName>
        <fullName evidence="8">DDE Tnp4 domain-containing protein</fullName>
    </recommendedName>
</protein>
<dbReference type="Proteomes" id="UP000830375">
    <property type="component" value="Unassembled WGS sequence"/>
</dbReference>
<proteinExistence type="inferred from homology"/>
<evidence type="ECO:0000256" key="6">
    <source>
        <dbReference type="ARBA" id="ARBA00022801"/>
    </source>
</evidence>
<evidence type="ECO:0000256" key="4">
    <source>
        <dbReference type="ARBA" id="ARBA00022722"/>
    </source>
</evidence>
<comment type="subcellular location">
    <subcellularLocation>
        <location evidence="2">Nucleus</location>
    </subcellularLocation>
</comment>
<dbReference type="Pfam" id="PF13359">
    <property type="entry name" value="DDE_Tnp_4"/>
    <property type="match status" value="1"/>
</dbReference>
<comment type="caution">
    <text evidence="9">The sequence shown here is derived from an EMBL/GenBank/DDBJ whole genome shotgun (WGS) entry which is preliminary data.</text>
</comment>
<evidence type="ECO:0000313" key="10">
    <source>
        <dbReference type="Proteomes" id="UP000830375"/>
    </source>
</evidence>
<dbReference type="PANTHER" id="PTHR22930:SF286">
    <property type="entry name" value="NUCLEASE HARBI1"/>
    <property type="match status" value="1"/>
</dbReference>
<comment type="similarity">
    <text evidence="3">Belongs to the HARBI1 family.</text>
</comment>
<dbReference type="InterPro" id="IPR027806">
    <property type="entry name" value="HARBI1_dom"/>
</dbReference>
<evidence type="ECO:0000256" key="1">
    <source>
        <dbReference type="ARBA" id="ARBA00001968"/>
    </source>
</evidence>
<keyword evidence="5" id="KW-0479">Metal-binding</keyword>
<dbReference type="InterPro" id="IPR045249">
    <property type="entry name" value="HARBI1-like"/>
</dbReference>
<keyword evidence="7" id="KW-0539">Nucleus</keyword>
<keyword evidence="4" id="KW-0540">Nuclease</keyword>
<evidence type="ECO:0000256" key="5">
    <source>
        <dbReference type="ARBA" id="ARBA00022723"/>
    </source>
</evidence>
<accession>A0ABQ8LBM1</accession>
<evidence type="ECO:0000256" key="2">
    <source>
        <dbReference type="ARBA" id="ARBA00004123"/>
    </source>
</evidence>
<gene>
    <name evidence="9" type="ORF">H4Q32_018159</name>
</gene>
<sequence length="203" mass="23064">MQLCSADELGISQPSVSRILHQTVNALGRPHIVRQFLHFPLDVRQLQRNKAHFMAIAGFPGVVGAIDGTHVRIIAPSEDEHAFVVFDASYNILDIVAKWPGAKHDSRILEESGLRLLFERHHINYTHKKTRSVVERGIGQMKRRFHVLHGEIRLTPEKASRIITMLLEQNHHQLLQDWQEQSLEKWREDLGGGGGRSLAMIAS</sequence>
<evidence type="ECO:0000259" key="8">
    <source>
        <dbReference type="Pfam" id="PF13359"/>
    </source>
</evidence>
<evidence type="ECO:0000256" key="7">
    <source>
        <dbReference type="ARBA" id="ARBA00023242"/>
    </source>
</evidence>
<keyword evidence="10" id="KW-1185">Reference proteome</keyword>